<sequence>MSGGRDDTVRAKLLAGAVEKPVLGVFVVVMLLMSVGFLVSFLLFVL</sequence>
<dbReference type="EMBL" id="WUUS01000009">
    <property type="protein sequence ID" value="MXR42463.1"/>
    <property type="molecule type" value="Genomic_DNA"/>
</dbReference>
<feature type="transmembrane region" description="Helical" evidence="1">
    <location>
        <begin position="22"/>
        <end position="45"/>
    </location>
</feature>
<evidence type="ECO:0000256" key="1">
    <source>
        <dbReference type="SAM" id="Phobius"/>
    </source>
</evidence>
<reference evidence="2 3" key="1">
    <citation type="submission" date="2019-12" db="EMBL/GenBank/DDBJ databases">
        <title>Isolation and characterization of three novel carbon monoxide-oxidizing members of Halobacteria from salione crusts and soils.</title>
        <authorList>
            <person name="Myers M.R."/>
            <person name="King G.M."/>
        </authorList>
    </citation>
    <scope>NUCLEOTIDE SEQUENCE [LARGE SCALE GENOMIC DNA]</scope>
    <source>
        <strain evidence="2 3">WSA2</strain>
    </source>
</reference>
<protein>
    <submittedName>
        <fullName evidence="2">Uncharacterized protein</fullName>
    </submittedName>
</protein>
<keyword evidence="1" id="KW-1133">Transmembrane helix</keyword>
<evidence type="ECO:0000313" key="3">
    <source>
        <dbReference type="Proteomes" id="UP000437065"/>
    </source>
</evidence>
<comment type="caution">
    <text evidence="2">The sequence shown here is derived from an EMBL/GenBank/DDBJ whole genome shotgun (WGS) entry which is preliminary data.</text>
</comment>
<evidence type="ECO:0000313" key="2">
    <source>
        <dbReference type="EMBL" id="MXR42463.1"/>
    </source>
</evidence>
<dbReference type="RefSeq" id="WP_159668780.1">
    <property type="nucleotide sequence ID" value="NZ_WUUS01000009.1"/>
</dbReference>
<dbReference type="Proteomes" id="UP000437065">
    <property type="component" value="Unassembled WGS sequence"/>
</dbReference>
<accession>A0A6B0T104</accession>
<keyword evidence="3" id="KW-1185">Reference proteome</keyword>
<gene>
    <name evidence="2" type="ORF">GRX01_14080</name>
</gene>
<name>A0A6B0T104_9EURY</name>
<organism evidence="2 3">
    <name type="scientific">Halobaculum saliterrae</name>
    <dbReference type="NCBI Taxonomy" id="2073113"/>
    <lineage>
        <taxon>Archaea</taxon>
        <taxon>Methanobacteriati</taxon>
        <taxon>Methanobacteriota</taxon>
        <taxon>Stenosarchaea group</taxon>
        <taxon>Halobacteria</taxon>
        <taxon>Halobacteriales</taxon>
        <taxon>Haloferacaceae</taxon>
        <taxon>Halobaculum</taxon>
    </lineage>
</organism>
<keyword evidence="1" id="KW-0472">Membrane</keyword>
<dbReference type="AlphaFoldDB" id="A0A6B0T104"/>
<proteinExistence type="predicted"/>
<keyword evidence="1" id="KW-0812">Transmembrane</keyword>